<dbReference type="OrthoDB" id="6129331at2759"/>
<keyword evidence="5" id="KW-1185">Reference proteome</keyword>
<dbReference type="KEGG" id="cvn:111115599"/>
<dbReference type="Pfam" id="PF03281">
    <property type="entry name" value="Mab-21"/>
    <property type="match status" value="1"/>
</dbReference>
<evidence type="ECO:0000256" key="2">
    <source>
        <dbReference type="ARBA" id="ARBA00022741"/>
    </source>
</evidence>
<evidence type="ECO:0000259" key="4">
    <source>
        <dbReference type="Pfam" id="PF03281"/>
    </source>
</evidence>
<keyword evidence="3" id="KW-0067">ATP-binding</keyword>
<organism evidence="5 6">
    <name type="scientific">Crassostrea virginica</name>
    <name type="common">Eastern oyster</name>
    <dbReference type="NCBI Taxonomy" id="6565"/>
    <lineage>
        <taxon>Eukaryota</taxon>
        <taxon>Metazoa</taxon>
        <taxon>Spiralia</taxon>
        <taxon>Lophotrochozoa</taxon>
        <taxon>Mollusca</taxon>
        <taxon>Bivalvia</taxon>
        <taxon>Autobranchia</taxon>
        <taxon>Pteriomorphia</taxon>
        <taxon>Ostreida</taxon>
        <taxon>Ostreoidea</taxon>
        <taxon>Ostreidae</taxon>
        <taxon>Crassostrea</taxon>
    </lineage>
</organism>
<dbReference type="RefSeq" id="XP_022310098.1">
    <property type="nucleotide sequence ID" value="XM_022454390.1"/>
</dbReference>
<feature type="domain" description="Mab-21-like nucleotidyltransferase" evidence="4">
    <location>
        <begin position="99"/>
        <end position="277"/>
    </location>
</feature>
<dbReference type="GO" id="GO:0005524">
    <property type="term" value="F:ATP binding"/>
    <property type="evidence" value="ECO:0007669"/>
    <property type="project" value="UniProtKB-KW"/>
</dbReference>
<dbReference type="RefSeq" id="XP_022310097.1">
    <property type="nucleotide sequence ID" value="XM_022454389.1"/>
</dbReference>
<dbReference type="InterPro" id="IPR046903">
    <property type="entry name" value="Mab-21-like_nuc_Trfase"/>
</dbReference>
<dbReference type="GeneID" id="111115599"/>
<dbReference type="SMART" id="SM01265">
    <property type="entry name" value="Mab-21"/>
    <property type="match status" value="1"/>
</dbReference>
<dbReference type="AlphaFoldDB" id="A0A8B8C336"/>
<dbReference type="Gene3D" id="3.30.460.90">
    <property type="match status" value="1"/>
</dbReference>
<name>A0A8B8C336_CRAVI</name>
<sequence length="551" mass="65030">MHLFRRVVRQHLDLGFRRICTKAFTDRTTKAVTDFLEYRDEETQFRVLTKSGKIRLISPYEVNNITQSVAFMMRNIILKSSEKDRLFSVKYLQLIGSMHEGTKIVAQNEFDFFAVFDYDLIGDKNMRLEPGCRPGFTKIRVNGDSQQWSDCCQELYLSPHLCMSRFESLLPSQLGDHEPVKTTSGSLYGWMRKKRTFVLMWENNDYSMQITVDVMPAFGVFYKDLPKALREDCTDSRMEQLGADHSSFLIPRSCEHHNEGKCWHNSFAHAESELIRNMDPDRKRCHRVLKLIFTGEKLDRPGFLSSYALKSAVMYKHKKTFENDLEFLVSIFVHFAKCFDQTCMPTYFLTKTNVWKNILEHRTHNIWGSNFLYDYRLNRQIIKHVGEDDLTDRFPAWNVAVVLEFWRRMMILMIVLFSSSESSMNISFFINVIHDIQSKSNTFYLEYLRNRKACSLLAAPQYDVLNIRRKHRKVIRVLDIPVFTELTKELSKYGILDATALNRLIIENRHQFQTGNGQFINLDVRRYENVYVPYRSSCRTEATYRHLNDNR</sequence>
<dbReference type="Gene3D" id="1.10.1410.40">
    <property type="match status" value="1"/>
</dbReference>
<dbReference type="PANTHER" id="PTHR10656">
    <property type="entry name" value="CELL FATE DETERMINING PROTEIN MAB21-RELATED"/>
    <property type="match status" value="1"/>
</dbReference>
<evidence type="ECO:0000313" key="8">
    <source>
        <dbReference type="RefSeq" id="XP_022310099.1"/>
    </source>
</evidence>
<dbReference type="RefSeq" id="XP_022310099.1">
    <property type="nucleotide sequence ID" value="XM_022454391.1"/>
</dbReference>
<dbReference type="PANTHER" id="PTHR10656:SF42">
    <property type="entry name" value="CYCLIC GMP-AMP SYNTHASE-LIKE PROTEIN-RELATED"/>
    <property type="match status" value="1"/>
</dbReference>
<evidence type="ECO:0000313" key="7">
    <source>
        <dbReference type="RefSeq" id="XP_022310098.1"/>
    </source>
</evidence>
<comment type="similarity">
    <text evidence="1">Belongs to the mab-21 family.</text>
</comment>
<proteinExistence type="inferred from homology"/>
<evidence type="ECO:0000313" key="6">
    <source>
        <dbReference type="RefSeq" id="XP_022310097.1"/>
    </source>
</evidence>
<keyword evidence="2" id="KW-0547">Nucleotide-binding</keyword>
<evidence type="ECO:0000313" key="5">
    <source>
        <dbReference type="Proteomes" id="UP000694844"/>
    </source>
</evidence>
<protein>
    <submittedName>
        <fullName evidence="6 7">Uncharacterized protein LOC111115599</fullName>
    </submittedName>
</protein>
<reference evidence="6 7" key="1">
    <citation type="submission" date="2025-04" db="UniProtKB">
        <authorList>
            <consortium name="RefSeq"/>
        </authorList>
    </citation>
    <scope>IDENTIFICATION</scope>
    <source>
        <tissue evidence="6 7">Whole sample</tissue>
    </source>
</reference>
<evidence type="ECO:0000256" key="3">
    <source>
        <dbReference type="ARBA" id="ARBA00022840"/>
    </source>
</evidence>
<gene>
    <name evidence="6 7 8" type="primary">LOC111115599</name>
</gene>
<accession>A0A8B8C336</accession>
<dbReference type="Proteomes" id="UP000694844">
    <property type="component" value="Chromosome 9"/>
</dbReference>
<evidence type="ECO:0000256" key="1">
    <source>
        <dbReference type="ARBA" id="ARBA00008307"/>
    </source>
</evidence>
<dbReference type="InterPro" id="IPR024810">
    <property type="entry name" value="MAB21L/cGLR"/>
</dbReference>